<feature type="compositionally biased region" description="Basic and acidic residues" evidence="1">
    <location>
        <begin position="220"/>
        <end position="229"/>
    </location>
</feature>
<dbReference type="STRING" id="1036808.A0A0C2ZSN6"/>
<feature type="region of interest" description="Disordered" evidence="1">
    <location>
        <begin position="174"/>
        <end position="229"/>
    </location>
</feature>
<dbReference type="Proteomes" id="UP000053989">
    <property type="component" value="Unassembled WGS sequence"/>
</dbReference>
<accession>A0A0C2ZSN6</accession>
<feature type="compositionally biased region" description="Acidic residues" evidence="1">
    <location>
        <begin position="194"/>
        <end position="219"/>
    </location>
</feature>
<proteinExistence type="predicted"/>
<gene>
    <name evidence="2" type="ORF">SCLCIDRAFT_10945</name>
</gene>
<keyword evidence="3" id="KW-1185">Reference proteome</keyword>
<name>A0A0C2ZSN6_9AGAM</name>
<dbReference type="InParanoid" id="A0A0C2ZSN6"/>
<evidence type="ECO:0000313" key="3">
    <source>
        <dbReference type="Proteomes" id="UP000053989"/>
    </source>
</evidence>
<reference evidence="2 3" key="1">
    <citation type="submission" date="2014-04" db="EMBL/GenBank/DDBJ databases">
        <authorList>
            <consortium name="DOE Joint Genome Institute"/>
            <person name="Kuo A."/>
            <person name="Kohler A."/>
            <person name="Nagy L.G."/>
            <person name="Floudas D."/>
            <person name="Copeland A."/>
            <person name="Barry K.W."/>
            <person name="Cichocki N."/>
            <person name="Veneault-Fourrey C."/>
            <person name="LaButti K."/>
            <person name="Lindquist E.A."/>
            <person name="Lipzen A."/>
            <person name="Lundell T."/>
            <person name="Morin E."/>
            <person name="Murat C."/>
            <person name="Sun H."/>
            <person name="Tunlid A."/>
            <person name="Henrissat B."/>
            <person name="Grigoriev I.V."/>
            <person name="Hibbett D.S."/>
            <person name="Martin F."/>
            <person name="Nordberg H.P."/>
            <person name="Cantor M.N."/>
            <person name="Hua S.X."/>
        </authorList>
    </citation>
    <scope>NUCLEOTIDE SEQUENCE [LARGE SCALE GENOMIC DNA]</scope>
    <source>
        <strain evidence="2 3">Foug A</strain>
    </source>
</reference>
<dbReference type="HOGENOM" id="CLU_696689_0_0_1"/>
<feature type="region of interest" description="Disordered" evidence="1">
    <location>
        <begin position="106"/>
        <end position="125"/>
    </location>
</feature>
<dbReference type="AlphaFoldDB" id="A0A0C2ZSN6"/>
<evidence type="ECO:0000313" key="2">
    <source>
        <dbReference type="EMBL" id="KIM55582.1"/>
    </source>
</evidence>
<organism evidence="2 3">
    <name type="scientific">Scleroderma citrinum Foug A</name>
    <dbReference type="NCBI Taxonomy" id="1036808"/>
    <lineage>
        <taxon>Eukaryota</taxon>
        <taxon>Fungi</taxon>
        <taxon>Dikarya</taxon>
        <taxon>Basidiomycota</taxon>
        <taxon>Agaricomycotina</taxon>
        <taxon>Agaricomycetes</taxon>
        <taxon>Agaricomycetidae</taxon>
        <taxon>Boletales</taxon>
        <taxon>Sclerodermatineae</taxon>
        <taxon>Sclerodermataceae</taxon>
        <taxon>Scleroderma</taxon>
    </lineage>
</organism>
<feature type="region of interest" description="Disordered" evidence="1">
    <location>
        <begin position="342"/>
        <end position="370"/>
    </location>
</feature>
<evidence type="ECO:0000256" key="1">
    <source>
        <dbReference type="SAM" id="MobiDB-lite"/>
    </source>
</evidence>
<dbReference type="EMBL" id="KN822132">
    <property type="protein sequence ID" value="KIM55582.1"/>
    <property type="molecule type" value="Genomic_DNA"/>
</dbReference>
<dbReference type="OrthoDB" id="2677857at2759"/>
<sequence length="396" mass="43971">MSVMSHSHSQCVLTFIQQIWQWLRWHSGAGKNWSANRKTLSIVDGLMKGKSCVKQPVEIYSKMYYTLWVKPDMPCNSKDSSISSLHDQIEKKFMAELQEIQDEVMRVHDEQSSTSKNTMSIGEDDEEMYPDGTHKSNIQQCAPALQQILTHLSWKTGWSFSVLMDAITQVEEDSMPVAHRDNSMPASARGGGEDANDATDGADDEDNNDGDNDGGDNDPSDDKNGDKQDSIEVCEDREGNDEGDVDKLSDNLAHTPELENMLQAGTTAIFQEQWSTPQWNFSGLVSDPFTATDPTAVNTANHNTAFSTGNADTSLNYFSMAAHYEPHNAAVRLSPFSLASSPQSRNELPLLPPFPSDNNEKRVNKSKAKYRTADDVNDSLAKKPNLFARVIVTLQI</sequence>
<protein>
    <submittedName>
        <fullName evidence="2">Uncharacterized protein</fullName>
    </submittedName>
</protein>
<reference evidence="3" key="2">
    <citation type="submission" date="2015-01" db="EMBL/GenBank/DDBJ databases">
        <title>Evolutionary Origins and Diversification of the Mycorrhizal Mutualists.</title>
        <authorList>
            <consortium name="DOE Joint Genome Institute"/>
            <consortium name="Mycorrhizal Genomics Consortium"/>
            <person name="Kohler A."/>
            <person name="Kuo A."/>
            <person name="Nagy L.G."/>
            <person name="Floudas D."/>
            <person name="Copeland A."/>
            <person name="Barry K.W."/>
            <person name="Cichocki N."/>
            <person name="Veneault-Fourrey C."/>
            <person name="LaButti K."/>
            <person name="Lindquist E.A."/>
            <person name="Lipzen A."/>
            <person name="Lundell T."/>
            <person name="Morin E."/>
            <person name="Murat C."/>
            <person name="Riley R."/>
            <person name="Ohm R."/>
            <person name="Sun H."/>
            <person name="Tunlid A."/>
            <person name="Henrissat B."/>
            <person name="Grigoriev I.V."/>
            <person name="Hibbett D.S."/>
            <person name="Martin F."/>
        </authorList>
    </citation>
    <scope>NUCLEOTIDE SEQUENCE [LARGE SCALE GENOMIC DNA]</scope>
    <source>
        <strain evidence="3">Foug A</strain>
    </source>
</reference>